<dbReference type="InterPro" id="IPR041588">
    <property type="entry name" value="Integrase_H2C2"/>
</dbReference>
<evidence type="ECO:0000313" key="3">
    <source>
        <dbReference type="Proteomes" id="UP000243515"/>
    </source>
</evidence>
<keyword evidence="3" id="KW-1185">Reference proteome</keyword>
<dbReference type="AlphaFoldDB" id="A0A232LPA4"/>
<name>A0A232LPA4_9EURO</name>
<dbReference type="OrthoDB" id="4364638at2759"/>
<dbReference type="Proteomes" id="UP000243515">
    <property type="component" value="Unassembled WGS sequence"/>
</dbReference>
<sequence length="46" mass="5587">MGTNHDDRQRGHFGTARTLDAIRRKYFWHVHRHKEHGMLEPLPRPK</sequence>
<organism evidence="2 3">
    <name type="scientific">Elaphomyces granulatus</name>
    <dbReference type="NCBI Taxonomy" id="519963"/>
    <lineage>
        <taxon>Eukaryota</taxon>
        <taxon>Fungi</taxon>
        <taxon>Dikarya</taxon>
        <taxon>Ascomycota</taxon>
        <taxon>Pezizomycotina</taxon>
        <taxon>Eurotiomycetes</taxon>
        <taxon>Eurotiomycetidae</taxon>
        <taxon>Eurotiales</taxon>
        <taxon>Elaphomycetaceae</taxon>
        <taxon>Elaphomyces</taxon>
    </lineage>
</organism>
<evidence type="ECO:0000313" key="2">
    <source>
        <dbReference type="EMBL" id="OXV05924.1"/>
    </source>
</evidence>
<accession>A0A232LPA4</accession>
<gene>
    <name evidence="2" type="ORF">Egran_06308</name>
</gene>
<protein>
    <recommendedName>
        <fullName evidence="1">Integrase zinc-binding domain-containing protein</fullName>
    </recommendedName>
</protein>
<feature type="domain" description="Integrase zinc-binding" evidence="1">
    <location>
        <begin position="4"/>
        <end position="29"/>
    </location>
</feature>
<reference evidence="2 3" key="1">
    <citation type="journal article" date="2015" name="Environ. Microbiol.">
        <title>Metagenome sequence of Elaphomyces granulatus from sporocarp tissue reveals Ascomycota ectomycorrhizal fingerprints of genome expansion and a Proteobacteria-rich microbiome.</title>
        <authorList>
            <person name="Quandt C.A."/>
            <person name="Kohler A."/>
            <person name="Hesse C.N."/>
            <person name="Sharpton T.J."/>
            <person name="Martin F."/>
            <person name="Spatafora J.W."/>
        </authorList>
    </citation>
    <scope>NUCLEOTIDE SEQUENCE [LARGE SCALE GENOMIC DNA]</scope>
    <source>
        <strain evidence="2 3">OSC145934</strain>
    </source>
</reference>
<proteinExistence type="predicted"/>
<dbReference type="EMBL" id="NPHW01006303">
    <property type="protein sequence ID" value="OXV05924.1"/>
    <property type="molecule type" value="Genomic_DNA"/>
</dbReference>
<comment type="caution">
    <text evidence="2">The sequence shown here is derived from an EMBL/GenBank/DDBJ whole genome shotgun (WGS) entry which is preliminary data.</text>
</comment>
<dbReference type="Pfam" id="PF17921">
    <property type="entry name" value="Integrase_H2C2"/>
    <property type="match status" value="1"/>
</dbReference>
<evidence type="ECO:0000259" key="1">
    <source>
        <dbReference type="Pfam" id="PF17921"/>
    </source>
</evidence>